<name>A0A8S2E365_9BILA</name>
<evidence type="ECO:0000313" key="3">
    <source>
        <dbReference type="Proteomes" id="UP000677228"/>
    </source>
</evidence>
<evidence type="ECO:0000313" key="1">
    <source>
        <dbReference type="EMBL" id="CAF1068587.1"/>
    </source>
</evidence>
<proteinExistence type="predicted"/>
<organism evidence="1 3">
    <name type="scientific">Didymodactylos carnosus</name>
    <dbReference type="NCBI Taxonomy" id="1234261"/>
    <lineage>
        <taxon>Eukaryota</taxon>
        <taxon>Metazoa</taxon>
        <taxon>Spiralia</taxon>
        <taxon>Gnathifera</taxon>
        <taxon>Rotifera</taxon>
        <taxon>Eurotatoria</taxon>
        <taxon>Bdelloidea</taxon>
        <taxon>Philodinida</taxon>
        <taxon>Philodinidae</taxon>
        <taxon>Didymodactylos</taxon>
    </lineage>
</organism>
<protein>
    <submittedName>
        <fullName evidence="1">Uncharacterized protein</fullName>
    </submittedName>
</protein>
<accession>A0A8S2E365</accession>
<dbReference type="EMBL" id="CAJNOK010008627">
    <property type="protein sequence ID" value="CAF1068587.1"/>
    <property type="molecule type" value="Genomic_DNA"/>
</dbReference>
<evidence type="ECO:0000313" key="2">
    <source>
        <dbReference type="EMBL" id="CAF3833240.1"/>
    </source>
</evidence>
<comment type="caution">
    <text evidence="1">The sequence shown here is derived from an EMBL/GenBank/DDBJ whole genome shotgun (WGS) entry which is preliminary data.</text>
</comment>
<gene>
    <name evidence="1" type="ORF">OVA965_LOCUS17780</name>
    <name evidence="2" type="ORF">TMI583_LOCUS17791</name>
</gene>
<dbReference type="AlphaFoldDB" id="A0A8S2E365"/>
<dbReference type="Proteomes" id="UP000677228">
    <property type="component" value="Unassembled WGS sequence"/>
</dbReference>
<dbReference type="EMBL" id="CAJOBA010008643">
    <property type="protein sequence ID" value="CAF3833240.1"/>
    <property type="molecule type" value="Genomic_DNA"/>
</dbReference>
<reference evidence="1" key="1">
    <citation type="submission" date="2021-02" db="EMBL/GenBank/DDBJ databases">
        <authorList>
            <person name="Nowell W R."/>
        </authorList>
    </citation>
    <scope>NUCLEOTIDE SEQUENCE</scope>
</reference>
<dbReference type="Proteomes" id="UP000682733">
    <property type="component" value="Unassembled WGS sequence"/>
</dbReference>
<sequence length="165" mass="19511">MKSLIQEHLNYLLDSEITTDLVFQQFIDLNNEQNEIFHVKYINIFEEVINEKLKELTQHEISITNTSTNYKHITNLTEHVESIIIDKKNHSHTTTEQNERQIDSEEVLSSSTNYNYAEDFNLNNEKLDQKSTTSTIFTNIQNDTIRKPFSEIIEKADEQCWIRAR</sequence>